<evidence type="ECO:0000313" key="1">
    <source>
        <dbReference type="EMBL" id="EEA27261.1"/>
    </source>
</evidence>
<dbReference type="PhylomeDB" id="B6Q4K2"/>
<accession>B6Q4K2</accession>
<dbReference type="Proteomes" id="UP000001294">
    <property type="component" value="Unassembled WGS sequence"/>
</dbReference>
<gene>
    <name evidence="1" type="ORF">PMAA_021490</name>
</gene>
<reference evidence="2" key="1">
    <citation type="journal article" date="2015" name="Genome Announc.">
        <title>Genome sequence of the AIDS-associated pathogen Penicillium marneffei (ATCC18224) and its near taxonomic relative Talaromyces stipitatus (ATCC10500).</title>
        <authorList>
            <person name="Nierman W.C."/>
            <person name="Fedorova-Abrams N.D."/>
            <person name="Andrianopoulos A."/>
        </authorList>
    </citation>
    <scope>NUCLEOTIDE SEQUENCE [LARGE SCALE GENOMIC DNA]</scope>
    <source>
        <strain evidence="2">ATCC 18224 / CBS 334.59 / QM 7333</strain>
    </source>
</reference>
<evidence type="ECO:0000313" key="2">
    <source>
        <dbReference type="Proteomes" id="UP000001294"/>
    </source>
</evidence>
<dbReference type="SUPFAM" id="SSF81383">
    <property type="entry name" value="F-box domain"/>
    <property type="match status" value="1"/>
</dbReference>
<name>B6Q4K2_TALMQ</name>
<protein>
    <submittedName>
        <fullName evidence="1">F-box domain protein</fullName>
    </submittedName>
</protein>
<dbReference type="CDD" id="cd09917">
    <property type="entry name" value="F-box_SF"/>
    <property type="match status" value="1"/>
</dbReference>
<organism evidence="1 2">
    <name type="scientific">Talaromyces marneffei (strain ATCC 18224 / CBS 334.59 / QM 7333)</name>
    <name type="common">Penicillium marneffei</name>
    <dbReference type="NCBI Taxonomy" id="441960"/>
    <lineage>
        <taxon>Eukaryota</taxon>
        <taxon>Fungi</taxon>
        <taxon>Dikarya</taxon>
        <taxon>Ascomycota</taxon>
        <taxon>Pezizomycotina</taxon>
        <taxon>Eurotiomycetes</taxon>
        <taxon>Eurotiomycetidae</taxon>
        <taxon>Eurotiales</taxon>
        <taxon>Trichocomaceae</taxon>
        <taxon>Talaromyces</taxon>
        <taxon>Talaromyces sect. Talaromyces</taxon>
    </lineage>
</organism>
<dbReference type="OrthoDB" id="8864979at2759"/>
<keyword evidence="2" id="KW-1185">Reference proteome</keyword>
<dbReference type="InterPro" id="IPR036047">
    <property type="entry name" value="F-box-like_dom_sf"/>
</dbReference>
<dbReference type="HOGENOM" id="CLU_677862_0_0_1"/>
<dbReference type="EMBL" id="DS995899">
    <property type="protein sequence ID" value="EEA27261.1"/>
    <property type="molecule type" value="Genomic_DNA"/>
</dbReference>
<proteinExistence type="predicted"/>
<sequence>MRRLFSSPKRASEGWHSPKEKSYKFGGLRRTKSSKIVQEDIEPTLTASYWDDLPVEIQISIFMECGVHDFLSLKLVCRGFCEVLAVHELAIAQRYLRRRRHGTLPSTTNHERTYTMNPEDDVVLLSDLFPPAKSAKGGYLYTFRYLHTLRRRQDVCARLSYYLANRVMDNFFDSHQSLVKSRFPSKSDRDLMFERGTAQLQFRLIPLTYCVAYFLETYASARKEHLNHLLREYEAGRLPVPIPLHVRRDMFIKLQTNILRSPPFTDTPTLIATHHCMYLLIICLLRTLPIPHGHGDRVDPHWIGGLLTVSGFGRIVEYFSAEIGDGVQTRTQRRDFMINFERDMDLNAREEMHPCVYLPPPSGQPHHSSVQEVWLDAAGRELSSRPVIPHDSERFTIWDGIPIFIGCGQCQEPDGWMAF</sequence>
<dbReference type="VEuPathDB" id="FungiDB:PMAA_021490"/>
<dbReference type="AlphaFoldDB" id="B6Q4K2"/>